<reference evidence="2 3" key="1">
    <citation type="submission" date="2024-11" db="EMBL/GenBank/DDBJ databases">
        <title>Chromosome-level genome assembly of the freshwater bivalve Anodonta woodiana.</title>
        <authorList>
            <person name="Chen X."/>
        </authorList>
    </citation>
    <scope>NUCLEOTIDE SEQUENCE [LARGE SCALE GENOMIC DNA]</scope>
    <source>
        <strain evidence="2">MN2024</strain>
        <tissue evidence="2">Gills</tissue>
    </source>
</reference>
<keyword evidence="3" id="KW-1185">Reference proteome</keyword>
<name>A0ABD3XES9_SINWO</name>
<dbReference type="AlphaFoldDB" id="A0ABD3XES9"/>
<feature type="region of interest" description="Disordered" evidence="1">
    <location>
        <begin position="123"/>
        <end position="144"/>
    </location>
</feature>
<feature type="region of interest" description="Disordered" evidence="1">
    <location>
        <begin position="342"/>
        <end position="368"/>
    </location>
</feature>
<evidence type="ECO:0000313" key="2">
    <source>
        <dbReference type="EMBL" id="KAL3883477.1"/>
    </source>
</evidence>
<comment type="caution">
    <text evidence="2">The sequence shown here is derived from an EMBL/GenBank/DDBJ whole genome shotgun (WGS) entry which is preliminary data.</text>
</comment>
<gene>
    <name evidence="2" type="ORF">ACJMK2_029736</name>
</gene>
<accession>A0ABD3XES9</accession>
<evidence type="ECO:0000313" key="3">
    <source>
        <dbReference type="Proteomes" id="UP001634394"/>
    </source>
</evidence>
<dbReference type="Proteomes" id="UP001634394">
    <property type="component" value="Unassembled WGS sequence"/>
</dbReference>
<evidence type="ECO:0000256" key="1">
    <source>
        <dbReference type="SAM" id="MobiDB-lite"/>
    </source>
</evidence>
<sequence length="444" mass="50945">MIATGKRRPRRLEKTLFVNHKEDLMLQERLEELNLKSKYRIMQLEKERITLRNEFNMKRKQNRSLTSAQYWPMTAEELDEAIDDISDLPRPFQRRLSCFPASTRMQSITSLLPQRKMSAPAISISRKTSVATSPEEGPPTKEGKKIERKISFVVDNNDKGEADGKTMSRQTSLVEENVNNTKHLKIRESNGQGGGQYSREVAESHGAYLLDEYRRMSRVVPSILLSLSPKDDKDELLEHTEPSKIDTLPVQDESEPDLSRVSNLVRSVKRIRHQIAINKRSENTRPKTSLQQMFKDLLKEDTFDEHTDGACVLIKRMMDRKRRQSVSYQNEYQNMQNRRMMSDLQPSGSRRQTLSVSSSGLPSRRTSIASSVQALPGLTRRGCTAAGLRRSSIFRRGGDQDLTGLSFGDDITNSERLAREMENYELLQERVNTFLAHKPIPAFE</sequence>
<protein>
    <submittedName>
        <fullName evidence="2">Uncharacterized protein</fullName>
    </submittedName>
</protein>
<organism evidence="2 3">
    <name type="scientific">Sinanodonta woodiana</name>
    <name type="common">Chinese pond mussel</name>
    <name type="synonym">Anodonta woodiana</name>
    <dbReference type="NCBI Taxonomy" id="1069815"/>
    <lineage>
        <taxon>Eukaryota</taxon>
        <taxon>Metazoa</taxon>
        <taxon>Spiralia</taxon>
        <taxon>Lophotrochozoa</taxon>
        <taxon>Mollusca</taxon>
        <taxon>Bivalvia</taxon>
        <taxon>Autobranchia</taxon>
        <taxon>Heteroconchia</taxon>
        <taxon>Palaeoheterodonta</taxon>
        <taxon>Unionida</taxon>
        <taxon>Unionoidea</taxon>
        <taxon>Unionidae</taxon>
        <taxon>Unioninae</taxon>
        <taxon>Sinanodonta</taxon>
    </lineage>
</organism>
<proteinExistence type="predicted"/>
<dbReference type="EMBL" id="JBJQND010000003">
    <property type="protein sequence ID" value="KAL3883477.1"/>
    <property type="molecule type" value="Genomic_DNA"/>
</dbReference>